<dbReference type="Gene3D" id="2.60.40.790">
    <property type="match status" value="1"/>
</dbReference>
<feature type="compositionally biased region" description="Basic and acidic residues" evidence="1">
    <location>
        <begin position="90"/>
        <end position="102"/>
    </location>
</feature>
<sequence length="127" mass="14710">MKVPEGSNKKNVKVLITTNTLSVKVNDKVGIDGNLYDKVKSDESVLIFGRLLFKEIKKLMQRKLRTQNHWKFLVLRLKEQLEICMINKGNSKDSQRQRRTWDAEGSPFKGYPFDPSKLNPSNGQIQF</sequence>
<reference evidence="3 4" key="1">
    <citation type="journal article" date="2006" name="Nature">
        <title>Global trends of whole-genome duplications revealed by the ciliate Paramecium tetraurelia.</title>
        <authorList>
            <consortium name="Genoscope"/>
            <person name="Aury J.-M."/>
            <person name="Jaillon O."/>
            <person name="Duret L."/>
            <person name="Noel B."/>
            <person name="Jubin C."/>
            <person name="Porcel B.M."/>
            <person name="Segurens B."/>
            <person name="Daubin V."/>
            <person name="Anthouard V."/>
            <person name="Aiach N."/>
            <person name="Arnaiz O."/>
            <person name="Billaut A."/>
            <person name="Beisson J."/>
            <person name="Blanc I."/>
            <person name="Bouhouche K."/>
            <person name="Camara F."/>
            <person name="Duharcourt S."/>
            <person name="Guigo R."/>
            <person name="Gogendeau D."/>
            <person name="Katinka M."/>
            <person name="Keller A.-M."/>
            <person name="Kissmehl R."/>
            <person name="Klotz C."/>
            <person name="Koll F."/>
            <person name="Le Moue A."/>
            <person name="Lepere C."/>
            <person name="Malinsky S."/>
            <person name="Nowacki M."/>
            <person name="Nowak J.K."/>
            <person name="Plattner H."/>
            <person name="Poulain J."/>
            <person name="Ruiz F."/>
            <person name="Serrano V."/>
            <person name="Zagulski M."/>
            <person name="Dessen P."/>
            <person name="Betermier M."/>
            <person name="Weissenbach J."/>
            <person name="Scarpelli C."/>
            <person name="Schachter V."/>
            <person name="Sperling L."/>
            <person name="Meyer E."/>
            <person name="Cohen J."/>
            <person name="Wincker P."/>
        </authorList>
    </citation>
    <scope>NUCLEOTIDE SEQUENCE [LARGE SCALE GENOMIC DNA]</scope>
    <source>
        <strain evidence="3 4">Stock d4-2</strain>
    </source>
</reference>
<dbReference type="OrthoDB" id="416217at2759"/>
<organism evidence="3 4">
    <name type="scientific">Paramecium tetraurelia</name>
    <dbReference type="NCBI Taxonomy" id="5888"/>
    <lineage>
        <taxon>Eukaryota</taxon>
        <taxon>Sar</taxon>
        <taxon>Alveolata</taxon>
        <taxon>Ciliophora</taxon>
        <taxon>Intramacronucleata</taxon>
        <taxon>Oligohymenophorea</taxon>
        <taxon>Peniculida</taxon>
        <taxon>Parameciidae</taxon>
        <taxon>Paramecium</taxon>
    </lineage>
</organism>
<protein>
    <recommendedName>
        <fullName evidence="2">CS domain-containing protein</fullName>
    </recommendedName>
</protein>
<dbReference type="InterPro" id="IPR007052">
    <property type="entry name" value="CS_dom"/>
</dbReference>
<evidence type="ECO:0000256" key="1">
    <source>
        <dbReference type="SAM" id="MobiDB-lite"/>
    </source>
</evidence>
<dbReference type="HOGENOM" id="CLU_1974846_0_0_1"/>
<dbReference type="InParanoid" id="A0EGT1"/>
<evidence type="ECO:0000313" key="3">
    <source>
        <dbReference type="EMBL" id="CAK94522.1"/>
    </source>
</evidence>
<dbReference type="Pfam" id="PF04969">
    <property type="entry name" value="CS"/>
    <property type="match status" value="1"/>
</dbReference>
<dbReference type="KEGG" id="ptm:GSPATT00026846001"/>
<feature type="compositionally biased region" description="Polar residues" evidence="1">
    <location>
        <begin position="118"/>
        <end position="127"/>
    </location>
</feature>
<dbReference type="Proteomes" id="UP000000600">
    <property type="component" value="Unassembled WGS sequence"/>
</dbReference>
<dbReference type="InterPro" id="IPR008978">
    <property type="entry name" value="HSP20-like_chaperone"/>
</dbReference>
<gene>
    <name evidence="3" type="ORF">GSPATT00026846001</name>
</gene>
<keyword evidence="4" id="KW-1185">Reference proteome</keyword>
<name>A0EGT1_PARTE</name>
<feature type="domain" description="CS" evidence="2">
    <location>
        <begin position="1"/>
        <end position="74"/>
    </location>
</feature>
<feature type="region of interest" description="Disordered" evidence="1">
    <location>
        <begin position="88"/>
        <end position="127"/>
    </location>
</feature>
<dbReference type="PROSITE" id="PS51203">
    <property type="entry name" value="CS"/>
    <property type="match status" value="1"/>
</dbReference>
<evidence type="ECO:0000313" key="4">
    <source>
        <dbReference type="Proteomes" id="UP000000600"/>
    </source>
</evidence>
<accession>A0EGT1</accession>
<proteinExistence type="predicted"/>
<dbReference type="AlphaFoldDB" id="A0EGT1"/>
<dbReference type="EMBL" id="CT868678">
    <property type="protein sequence ID" value="CAK94522.1"/>
    <property type="molecule type" value="Genomic_DNA"/>
</dbReference>
<dbReference type="RefSeq" id="XP_001461895.1">
    <property type="nucleotide sequence ID" value="XM_001461858.1"/>
</dbReference>
<dbReference type="GeneID" id="5047680"/>
<dbReference type="SUPFAM" id="SSF49764">
    <property type="entry name" value="HSP20-like chaperones"/>
    <property type="match status" value="1"/>
</dbReference>
<evidence type="ECO:0000259" key="2">
    <source>
        <dbReference type="PROSITE" id="PS51203"/>
    </source>
</evidence>